<keyword evidence="11" id="KW-1185">Reference proteome</keyword>
<feature type="compositionally biased region" description="Polar residues" evidence="8">
    <location>
        <begin position="44"/>
        <end position="54"/>
    </location>
</feature>
<feature type="region of interest" description="Disordered" evidence="8">
    <location>
        <begin position="1"/>
        <end position="90"/>
    </location>
</feature>
<dbReference type="GeneID" id="105120589"/>
<dbReference type="CDD" id="cd20562">
    <property type="entry name" value="CYCLIN_AtCycA_like_rpt1"/>
    <property type="match status" value="1"/>
</dbReference>
<name>A0AAJ6TU75_POPEU</name>
<dbReference type="InterPro" id="IPR004367">
    <property type="entry name" value="Cyclin_C-dom"/>
</dbReference>
<dbReference type="Proteomes" id="UP000694918">
    <property type="component" value="Unplaced"/>
</dbReference>
<dbReference type="InterPro" id="IPR006671">
    <property type="entry name" value="Cyclin_N"/>
</dbReference>
<accession>A0AAJ6TU75</accession>
<dbReference type="PROSITE" id="PS00292">
    <property type="entry name" value="CYCLINS"/>
    <property type="match status" value="1"/>
</dbReference>
<organism evidence="11 12">
    <name type="scientific">Populus euphratica</name>
    <name type="common">Euphrates poplar</name>
    <dbReference type="NCBI Taxonomy" id="75702"/>
    <lineage>
        <taxon>Eukaryota</taxon>
        <taxon>Viridiplantae</taxon>
        <taxon>Streptophyta</taxon>
        <taxon>Embryophyta</taxon>
        <taxon>Tracheophyta</taxon>
        <taxon>Spermatophyta</taxon>
        <taxon>Magnoliopsida</taxon>
        <taxon>eudicotyledons</taxon>
        <taxon>Gunneridae</taxon>
        <taxon>Pentapetalae</taxon>
        <taxon>rosids</taxon>
        <taxon>fabids</taxon>
        <taxon>Malpighiales</taxon>
        <taxon>Salicaceae</taxon>
        <taxon>Saliceae</taxon>
        <taxon>Populus</taxon>
    </lineage>
</organism>
<feature type="compositionally biased region" description="Basic and acidic residues" evidence="8">
    <location>
        <begin position="72"/>
        <end position="88"/>
    </location>
</feature>
<reference evidence="12" key="1">
    <citation type="submission" date="2025-08" db="UniProtKB">
        <authorList>
            <consortium name="RefSeq"/>
        </authorList>
    </citation>
    <scope>IDENTIFICATION</scope>
</reference>
<comment type="similarity">
    <text evidence="1">Belongs to the cyclin family. Cyclin AB subfamily.</text>
</comment>
<dbReference type="InterPro" id="IPR036915">
    <property type="entry name" value="Cyclin-like_sf"/>
</dbReference>
<dbReference type="Pfam" id="PF00134">
    <property type="entry name" value="Cyclin_N"/>
    <property type="match status" value="1"/>
</dbReference>
<dbReference type="AlphaFoldDB" id="A0AAJ6TU75"/>
<dbReference type="Pfam" id="PF02984">
    <property type="entry name" value="Cyclin_C"/>
    <property type="match status" value="1"/>
</dbReference>
<dbReference type="SUPFAM" id="SSF47954">
    <property type="entry name" value="Cyclin-like"/>
    <property type="match status" value="2"/>
</dbReference>
<dbReference type="PANTHER" id="PTHR10177">
    <property type="entry name" value="CYCLINS"/>
    <property type="match status" value="1"/>
</dbReference>
<dbReference type="GO" id="GO:0051301">
    <property type="term" value="P:cell division"/>
    <property type="evidence" value="ECO:0007669"/>
    <property type="project" value="UniProtKB-KW"/>
</dbReference>
<dbReference type="SMART" id="SM00385">
    <property type="entry name" value="CYCLIN"/>
    <property type="match status" value="2"/>
</dbReference>
<dbReference type="FunFam" id="1.10.472.10:FF:000167">
    <property type="entry name" value="Mitotic cyclin 6"/>
    <property type="match status" value="1"/>
</dbReference>
<evidence type="ECO:0000313" key="11">
    <source>
        <dbReference type="Proteomes" id="UP000694918"/>
    </source>
</evidence>
<evidence type="ECO:0000256" key="5">
    <source>
        <dbReference type="ARBA" id="ARBA00023306"/>
    </source>
</evidence>
<evidence type="ECO:0000256" key="1">
    <source>
        <dbReference type="ARBA" id="ARBA00006955"/>
    </source>
</evidence>
<dbReference type="GO" id="GO:0016538">
    <property type="term" value="F:cyclin-dependent protein serine/threonine kinase regulator activity"/>
    <property type="evidence" value="ECO:0007669"/>
    <property type="project" value="InterPro"/>
</dbReference>
<feature type="domain" description="Cyclin-like" evidence="9">
    <location>
        <begin position="233"/>
        <end position="321"/>
    </location>
</feature>
<evidence type="ECO:0000256" key="7">
    <source>
        <dbReference type="RuleBase" id="RU000383"/>
    </source>
</evidence>
<dbReference type="CDD" id="cd20506">
    <property type="entry name" value="CYCLIN_AtCycA-like_rpt2"/>
    <property type="match status" value="1"/>
</dbReference>
<evidence type="ECO:0000313" key="12">
    <source>
        <dbReference type="RefSeq" id="XP_011017147.1"/>
    </source>
</evidence>
<dbReference type="PIRSF" id="PIRSF001771">
    <property type="entry name" value="Cyclin_A_B_D_E"/>
    <property type="match status" value="1"/>
</dbReference>
<keyword evidence="5" id="KW-0131">Cell cycle</keyword>
<protein>
    <recommendedName>
        <fullName evidence="6">B-like cyclin</fullName>
    </recommendedName>
</protein>
<feature type="domain" description="Cyclin C-terminal" evidence="10">
    <location>
        <begin position="229"/>
        <end position="352"/>
    </location>
</feature>
<dbReference type="SMART" id="SM01332">
    <property type="entry name" value="Cyclin_C"/>
    <property type="match status" value="1"/>
</dbReference>
<evidence type="ECO:0000259" key="9">
    <source>
        <dbReference type="SMART" id="SM00385"/>
    </source>
</evidence>
<dbReference type="InterPro" id="IPR013763">
    <property type="entry name" value="Cyclin-like_dom"/>
</dbReference>
<feature type="domain" description="Cyclin-like" evidence="9">
    <location>
        <begin position="136"/>
        <end position="220"/>
    </location>
</feature>
<evidence type="ECO:0000256" key="6">
    <source>
        <dbReference type="ARBA" id="ARBA00032263"/>
    </source>
</evidence>
<dbReference type="InterPro" id="IPR048258">
    <property type="entry name" value="Cyclins_cyclin-box"/>
</dbReference>
<evidence type="ECO:0000256" key="4">
    <source>
        <dbReference type="ARBA" id="ARBA00023127"/>
    </source>
</evidence>
<dbReference type="InterPro" id="IPR046965">
    <property type="entry name" value="Cyclin_A/B-like"/>
</dbReference>
<evidence type="ECO:0000256" key="2">
    <source>
        <dbReference type="ARBA" id="ARBA00011177"/>
    </source>
</evidence>
<dbReference type="RefSeq" id="XP_011017147.1">
    <property type="nucleotide sequence ID" value="XM_011018845.1"/>
</dbReference>
<evidence type="ECO:0000256" key="3">
    <source>
        <dbReference type="ARBA" id="ARBA00022618"/>
    </source>
</evidence>
<sequence>MSSMPEQENCTRVTRAAKKRAAALASTEDQPLNKKRVVLGELPNLSNAIVSSNEPQKQKAKAKPKARKGASTKKEGVLKEDVDGKPEDPQMCAPYASDIYEYLHKMEVDPKRRPLPDYIEKVQKDVSPNMRGILVDWLVEVAEEYKLVSDTLYLTVSYVDRFLSFNVLSRQRLQLLGVSSMLIASKYEEINPPHVEDFCYITDNTYTKEEVVKMEAHILKSLKFEMGNPTIKTFLRRFTRVALEDYKTSNLQLEFLGFYLAELSLLDYNCVKFLPSLVAASVIFLTRFLMRPKTNPWSSTLQQYTGYKAADLRECVLIIHDLYLRRRGGGLPAVGEKYKQHKFKCVANMPSPPELPALYFEEV</sequence>
<feature type="compositionally biased region" description="Polar residues" evidence="8">
    <location>
        <begin position="1"/>
        <end position="12"/>
    </location>
</feature>
<dbReference type="FunFam" id="1.10.472.10:FF:000013">
    <property type="entry name" value="Cyclin A1"/>
    <property type="match status" value="1"/>
</dbReference>
<dbReference type="KEGG" id="peu:105120589"/>
<dbReference type="Gene3D" id="1.10.472.10">
    <property type="entry name" value="Cyclin-like"/>
    <property type="match status" value="2"/>
</dbReference>
<evidence type="ECO:0000256" key="8">
    <source>
        <dbReference type="SAM" id="MobiDB-lite"/>
    </source>
</evidence>
<keyword evidence="3" id="KW-0132">Cell division</keyword>
<comment type="subunit">
    <text evidence="2">Interacts with the CDC2 protein kinase to form a serine/threonine kinase holoenzyme complex also known as maturation promoting factor (MPF). The cyclin subunit imparts substrate specificity to the complex.</text>
</comment>
<dbReference type="GO" id="GO:0044772">
    <property type="term" value="P:mitotic cell cycle phase transition"/>
    <property type="evidence" value="ECO:0007669"/>
    <property type="project" value="InterPro"/>
</dbReference>
<keyword evidence="4 7" id="KW-0195">Cyclin</keyword>
<evidence type="ECO:0000259" key="10">
    <source>
        <dbReference type="SMART" id="SM01332"/>
    </source>
</evidence>
<feature type="compositionally biased region" description="Basic residues" evidence="8">
    <location>
        <begin position="58"/>
        <end position="71"/>
    </location>
</feature>
<dbReference type="InterPro" id="IPR039361">
    <property type="entry name" value="Cyclin"/>
</dbReference>
<gene>
    <name evidence="12" type="primary">LOC105120589</name>
</gene>
<proteinExistence type="inferred from homology"/>